<sequence length="146" mass="16210">MNPFINLTIPAKAEYVDIVRLALFGIANKAGFSFEDIEDLKVAVTEACTNVVLHAYSNQQPGMIDIRFELEDRGICIHIKDEGSSFEYEHAVNKVASLHDKALSELTPGGLGIFMMHALMDKVEVRTDKGTEVILTKLIGRKEEMA</sequence>
<dbReference type="EMBL" id="QPJD01000005">
    <property type="protein sequence ID" value="RCW48824.1"/>
    <property type="molecule type" value="Genomic_DNA"/>
</dbReference>
<dbReference type="RefSeq" id="WP_114379593.1">
    <property type="nucleotide sequence ID" value="NZ_QPJD01000005.1"/>
</dbReference>
<protein>
    <submittedName>
        <fullName evidence="3">Serine/threonine-protein kinase RsbW</fullName>
    </submittedName>
</protein>
<evidence type="ECO:0000313" key="4">
    <source>
        <dbReference type="Proteomes" id="UP000252415"/>
    </source>
</evidence>
<keyword evidence="3" id="KW-0808">Transferase</keyword>
<proteinExistence type="predicted"/>
<dbReference type="Proteomes" id="UP000252415">
    <property type="component" value="Unassembled WGS sequence"/>
</dbReference>
<gene>
    <name evidence="3" type="ORF">DFP97_1057</name>
</gene>
<evidence type="ECO:0000256" key="1">
    <source>
        <dbReference type="ARBA" id="ARBA00022527"/>
    </source>
</evidence>
<dbReference type="Gene3D" id="3.30.565.10">
    <property type="entry name" value="Histidine kinase-like ATPase, C-terminal domain"/>
    <property type="match status" value="1"/>
</dbReference>
<evidence type="ECO:0000313" key="3">
    <source>
        <dbReference type="EMBL" id="RCW48824.1"/>
    </source>
</evidence>
<dbReference type="GO" id="GO:0004674">
    <property type="term" value="F:protein serine/threonine kinase activity"/>
    <property type="evidence" value="ECO:0007669"/>
    <property type="project" value="UniProtKB-KW"/>
</dbReference>
<keyword evidence="4" id="KW-1185">Reference proteome</keyword>
<dbReference type="CDD" id="cd16936">
    <property type="entry name" value="HATPase_RsbW-like"/>
    <property type="match status" value="1"/>
</dbReference>
<comment type="caution">
    <text evidence="3">The sequence shown here is derived from an EMBL/GenBank/DDBJ whole genome shotgun (WGS) entry which is preliminary data.</text>
</comment>
<accession>A0A368W2D7</accession>
<keyword evidence="3" id="KW-0418">Kinase</keyword>
<dbReference type="SUPFAM" id="SSF55874">
    <property type="entry name" value="ATPase domain of HSP90 chaperone/DNA topoisomerase II/histidine kinase"/>
    <property type="match status" value="1"/>
</dbReference>
<feature type="domain" description="Histidine kinase/HSP90-like ATPase" evidence="2">
    <location>
        <begin position="9"/>
        <end position="137"/>
    </location>
</feature>
<name>A0A368W2D7_9BACL</name>
<organism evidence="3 4">
    <name type="scientific">Paenibacillus prosopidis</name>
    <dbReference type="NCBI Taxonomy" id="630520"/>
    <lineage>
        <taxon>Bacteria</taxon>
        <taxon>Bacillati</taxon>
        <taxon>Bacillota</taxon>
        <taxon>Bacilli</taxon>
        <taxon>Bacillales</taxon>
        <taxon>Paenibacillaceae</taxon>
        <taxon>Paenibacillus</taxon>
    </lineage>
</organism>
<reference evidence="3 4" key="1">
    <citation type="submission" date="2018-07" db="EMBL/GenBank/DDBJ databases">
        <title>Genomic Encyclopedia of Type Strains, Phase III (KMG-III): the genomes of soil and plant-associated and newly described type strains.</title>
        <authorList>
            <person name="Whitman W."/>
        </authorList>
    </citation>
    <scope>NUCLEOTIDE SEQUENCE [LARGE SCALE GENOMIC DNA]</scope>
    <source>
        <strain evidence="3 4">CECT 7506</strain>
    </source>
</reference>
<dbReference type="InterPro" id="IPR050267">
    <property type="entry name" value="Anti-sigma-factor_SerPK"/>
</dbReference>
<evidence type="ECO:0000259" key="2">
    <source>
        <dbReference type="Pfam" id="PF13581"/>
    </source>
</evidence>
<keyword evidence="1" id="KW-0723">Serine/threonine-protein kinase</keyword>
<dbReference type="InterPro" id="IPR036890">
    <property type="entry name" value="HATPase_C_sf"/>
</dbReference>
<dbReference type="InterPro" id="IPR003594">
    <property type="entry name" value="HATPase_dom"/>
</dbReference>
<dbReference type="NCBIfam" id="NF003144">
    <property type="entry name" value="PRK04069.1"/>
    <property type="match status" value="1"/>
</dbReference>
<dbReference type="PANTHER" id="PTHR35526:SF3">
    <property type="entry name" value="ANTI-SIGMA-F FACTOR RSBW"/>
    <property type="match status" value="1"/>
</dbReference>
<dbReference type="Pfam" id="PF13581">
    <property type="entry name" value="HATPase_c_2"/>
    <property type="match status" value="1"/>
</dbReference>
<dbReference type="AlphaFoldDB" id="A0A368W2D7"/>
<dbReference type="PANTHER" id="PTHR35526">
    <property type="entry name" value="ANTI-SIGMA-F FACTOR RSBW-RELATED"/>
    <property type="match status" value="1"/>
</dbReference>
<dbReference type="OrthoDB" id="9798941at2"/>